<dbReference type="InterPro" id="IPR023401">
    <property type="entry name" value="ODC_N"/>
</dbReference>
<accession>A0AAJ0CV07</accession>
<evidence type="ECO:0000313" key="3">
    <source>
        <dbReference type="Proteomes" id="UP001251528"/>
    </source>
</evidence>
<comment type="caution">
    <text evidence="2">The sequence shown here is derived from an EMBL/GenBank/DDBJ whole genome shotgun (WGS) entry which is preliminary data.</text>
</comment>
<evidence type="ECO:0000313" key="2">
    <source>
        <dbReference type="EMBL" id="KAK2603976.1"/>
    </source>
</evidence>
<dbReference type="InterPro" id="IPR036291">
    <property type="entry name" value="NAD(P)-bd_dom_sf"/>
</dbReference>
<dbReference type="AlphaFoldDB" id="A0AAJ0CV07"/>
<dbReference type="InterPro" id="IPR003462">
    <property type="entry name" value="ODC_Mu_crystall"/>
</dbReference>
<dbReference type="EMBL" id="JASWJB010000052">
    <property type="protein sequence ID" value="KAK2603976.1"/>
    <property type="molecule type" value="Genomic_DNA"/>
</dbReference>
<reference evidence="2" key="1">
    <citation type="submission" date="2023-06" db="EMBL/GenBank/DDBJ databases">
        <title>Conoideocrella luteorostrata (Hypocreales: Clavicipitaceae), a potential biocontrol fungus for elongate hemlock scale in United States Christmas tree production areas.</title>
        <authorList>
            <person name="Barrett H."/>
            <person name="Lovett B."/>
            <person name="Macias A.M."/>
            <person name="Stajich J.E."/>
            <person name="Kasson M.T."/>
        </authorList>
    </citation>
    <scope>NUCLEOTIDE SEQUENCE</scope>
    <source>
        <strain evidence="2">ARSEF 14590</strain>
    </source>
</reference>
<gene>
    <name evidence="2" type="ORF">QQS21_003812</name>
</gene>
<dbReference type="PANTHER" id="PTHR13812:SF19">
    <property type="entry name" value="KETIMINE REDUCTASE MU-CRYSTALLIN"/>
    <property type="match status" value="1"/>
</dbReference>
<dbReference type="Gene3D" id="3.30.1780.10">
    <property type="entry name" value="ornithine cyclodeaminase, domain 1"/>
    <property type="match status" value="1"/>
</dbReference>
<dbReference type="Proteomes" id="UP001251528">
    <property type="component" value="Unassembled WGS sequence"/>
</dbReference>
<protein>
    <recommendedName>
        <fullName evidence="4">NAD(P)-binding protein</fullName>
    </recommendedName>
</protein>
<sequence length="387" mass="42247">MSSSDDLLVLGNDAVHDLLISLSRPEIIKFHDQMADCLIEHSIGQERQYQPEASIVNRPEGHKILFRPFTSPSCVGTKIVVTPRPAPVADTQKRAALGGIVTLCDTDGKPLAIINAKEVTGYRTTMSAMIPFLWRRDASSIVVFGAGLQALWHTRLALALRGSEIKSITVVNRSLSRAQDLIAQVKEENATWWKSQAKLESLDPSLPDYDDQLRSRLEKSSVIFCTVGSTSPVFPANYIGNIGHEKRATTGPLITGVGSWQADMIEIDPGLVKYAVQCSNHIDFASGNVKNDQRAKRGVIVVDSIQDSRAHAGEVVQSGLTTEEMMEVGEIIHRLRKGTLSAEVQEWIASGLLIYKSIGVSTTDIVAGEAVIDMAKRKHVGTLVPQF</sequence>
<dbReference type="Pfam" id="PF02423">
    <property type="entry name" value="OCD_Mu_crystall"/>
    <property type="match status" value="1"/>
</dbReference>
<evidence type="ECO:0008006" key="4">
    <source>
        <dbReference type="Google" id="ProtNLM"/>
    </source>
</evidence>
<dbReference type="GO" id="GO:0005737">
    <property type="term" value="C:cytoplasm"/>
    <property type="evidence" value="ECO:0007669"/>
    <property type="project" value="TreeGrafter"/>
</dbReference>
<keyword evidence="3" id="KW-1185">Reference proteome</keyword>
<organism evidence="2 3">
    <name type="scientific">Conoideocrella luteorostrata</name>
    <dbReference type="NCBI Taxonomy" id="1105319"/>
    <lineage>
        <taxon>Eukaryota</taxon>
        <taxon>Fungi</taxon>
        <taxon>Dikarya</taxon>
        <taxon>Ascomycota</taxon>
        <taxon>Pezizomycotina</taxon>
        <taxon>Sordariomycetes</taxon>
        <taxon>Hypocreomycetidae</taxon>
        <taxon>Hypocreales</taxon>
        <taxon>Clavicipitaceae</taxon>
        <taxon>Conoideocrella</taxon>
    </lineage>
</organism>
<dbReference type="SUPFAM" id="SSF51735">
    <property type="entry name" value="NAD(P)-binding Rossmann-fold domains"/>
    <property type="match status" value="1"/>
</dbReference>
<proteinExistence type="inferred from homology"/>
<dbReference type="Gene3D" id="3.40.50.720">
    <property type="entry name" value="NAD(P)-binding Rossmann-like Domain"/>
    <property type="match status" value="1"/>
</dbReference>
<dbReference type="PANTHER" id="PTHR13812">
    <property type="entry name" value="KETIMINE REDUCTASE MU-CRYSTALLIN"/>
    <property type="match status" value="1"/>
</dbReference>
<evidence type="ECO:0000256" key="1">
    <source>
        <dbReference type="ARBA" id="ARBA00008903"/>
    </source>
</evidence>
<name>A0AAJ0CV07_9HYPO</name>
<comment type="similarity">
    <text evidence="1">Belongs to the ornithine cyclodeaminase/mu-crystallin family.</text>
</comment>